<dbReference type="GO" id="GO:0008194">
    <property type="term" value="F:UDP-glycosyltransferase activity"/>
    <property type="evidence" value="ECO:0007669"/>
    <property type="project" value="InterPro"/>
</dbReference>
<proteinExistence type="predicted"/>
<accession>A0AAD7LU47</accession>
<gene>
    <name evidence="3" type="ORF">O6P43_014097</name>
</gene>
<dbReference type="Gene3D" id="3.40.50.2000">
    <property type="entry name" value="Glycogen Phosphorylase B"/>
    <property type="match status" value="3"/>
</dbReference>
<dbReference type="FunFam" id="3.40.50.2000:FF:000138">
    <property type="entry name" value="Glycosyltransferase"/>
    <property type="match status" value="1"/>
</dbReference>
<dbReference type="PANTHER" id="PTHR48045:SF22">
    <property type="entry name" value="UDP-GLUCURONOSYL_UDP-GLUCOSYLTRANSFERASE"/>
    <property type="match status" value="1"/>
</dbReference>
<dbReference type="SUPFAM" id="SSF53756">
    <property type="entry name" value="UDP-Glycosyltransferase/glycogen phosphorylase"/>
    <property type="match status" value="1"/>
</dbReference>
<organism evidence="3 4">
    <name type="scientific">Quillaja saponaria</name>
    <name type="common">Soap bark tree</name>
    <dbReference type="NCBI Taxonomy" id="32244"/>
    <lineage>
        <taxon>Eukaryota</taxon>
        <taxon>Viridiplantae</taxon>
        <taxon>Streptophyta</taxon>
        <taxon>Embryophyta</taxon>
        <taxon>Tracheophyta</taxon>
        <taxon>Spermatophyta</taxon>
        <taxon>Magnoliopsida</taxon>
        <taxon>eudicotyledons</taxon>
        <taxon>Gunneridae</taxon>
        <taxon>Pentapetalae</taxon>
        <taxon>rosids</taxon>
        <taxon>fabids</taxon>
        <taxon>Fabales</taxon>
        <taxon>Quillajaceae</taxon>
        <taxon>Quillaja</taxon>
    </lineage>
</organism>
<dbReference type="PANTHER" id="PTHR48045">
    <property type="entry name" value="UDP-GLYCOSYLTRANSFERASE 72B1"/>
    <property type="match status" value="1"/>
</dbReference>
<dbReference type="Pfam" id="PF00201">
    <property type="entry name" value="UDPGT"/>
    <property type="match status" value="1"/>
</dbReference>
<comment type="caution">
    <text evidence="3">The sequence shown here is derived from an EMBL/GenBank/DDBJ whole genome shotgun (WGS) entry which is preliminary data.</text>
</comment>
<evidence type="ECO:0000313" key="3">
    <source>
        <dbReference type="EMBL" id="KAJ7964252.1"/>
    </source>
</evidence>
<feature type="chain" id="PRO_5042003024" evidence="2">
    <location>
        <begin position="34"/>
        <end position="401"/>
    </location>
</feature>
<name>A0AAD7LU47_QUISA</name>
<sequence length="401" mass="44947">MKSGSAISAPILSRIISALPLFLPLSLPELLEGGDYSGLNRAVTGKLEPLFEQLLDGLKLPVTAIITDVELLWPINVGNQRNIPVAAHWLSGSLYSMFYHFDRFTRNRPSPVNFSGGGDELIDEIPGIPSTHLARFRTLLRENDQQFLQLVMDSISNVEQKSQYLLFSSVLEDTKFTPANDYNNEHIKWLDSQPSESVLYISFGSFLSVSKTQMDEIAAALKITGIRYFWVAREKATWLKEKFGDHVDKGLVVPWCDQLKVLSHSSVGGFWSHCGWNSTMEAVFAGVPMLTYPLFFDQFPNSRKIVDDWKNGWEVKRAEIGNEVLVTKEETAELLMKFMDVESREGKEVRDRAKGLKDICHRAIAKGGSSDVNLDAFIKSISSESLSSLCNIKKTSSSDQL</sequence>
<dbReference type="InterPro" id="IPR002213">
    <property type="entry name" value="UDP_glucos_trans"/>
</dbReference>
<keyword evidence="2" id="KW-0732">Signal</keyword>
<feature type="signal peptide" evidence="2">
    <location>
        <begin position="1"/>
        <end position="33"/>
    </location>
</feature>
<dbReference type="EMBL" id="JARAOO010000006">
    <property type="protein sequence ID" value="KAJ7964252.1"/>
    <property type="molecule type" value="Genomic_DNA"/>
</dbReference>
<evidence type="ECO:0000256" key="2">
    <source>
        <dbReference type="SAM" id="SignalP"/>
    </source>
</evidence>
<evidence type="ECO:0000313" key="4">
    <source>
        <dbReference type="Proteomes" id="UP001163823"/>
    </source>
</evidence>
<keyword evidence="4" id="KW-1185">Reference proteome</keyword>
<dbReference type="AlphaFoldDB" id="A0AAD7LU47"/>
<protein>
    <submittedName>
        <fullName evidence="3">UDP-glycosyltransferase</fullName>
    </submittedName>
</protein>
<evidence type="ECO:0000256" key="1">
    <source>
        <dbReference type="ARBA" id="ARBA00022679"/>
    </source>
</evidence>
<dbReference type="KEGG" id="qsa:O6P43_014097"/>
<reference evidence="3" key="1">
    <citation type="journal article" date="2023" name="Science">
        <title>Elucidation of the pathway for biosynthesis of saponin adjuvants from the soapbark tree.</title>
        <authorList>
            <person name="Reed J."/>
            <person name="Orme A."/>
            <person name="El-Demerdash A."/>
            <person name="Owen C."/>
            <person name="Martin L.B.B."/>
            <person name="Misra R.C."/>
            <person name="Kikuchi S."/>
            <person name="Rejzek M."/>
            <person name="Martin A.C."/>
            <person name="Harkess A."/>
            <person name="Leebens-Mack J."/>
            <person name="Louveau T."/>
            <person name="Stephenson M.J."/>
            <person name="Osbourn A."/>
        </authorList>
    </citation>
    <scope>NUCLEOTIDE SEQUENCE</scope>
    <source>
        <strain evidence="3">S10</strain>
    </source>
</reference>
<dbReference type="Proteomes" id="UP001163823">
    <property type="component" value="Chromosome 6"/>
</dbReference>
<dbReference type="CDD" id="cd03784">
    <property type="entry name" value="GT1_Gtf-like"/>
    <property type="match status" value="1"/>
</dbReference>
<keyword evidence="1" id="KW-0808">Transferase</keyword>